<keyword evidence="7" id="KW-0175">Coiled coil</keyword>
<evidence type="ECO:0000313" key="11">
    <source>
        <dbReference type="Proteomes" id="UP000663879"/>
    </source>
</evidence>
<dbReference type="Pfam" id="PF18345">
    <property type="entry name" value="zf_CCCH_4"/>
    <property type="match status" value="1"/>
</dbReference>
<dbReference type="AlphaFoldDB" id="A0A814BAW5"/>
<dbReference type="Gene3D" id="1.20.120.1350">
    <property type="entry name" value="Pneumovirus matrix protein 2 (M2), zinc-binding domain"/>
    <property type="match status" value="1"/>
</dbReference>
<comment type="caution">
    <text evidence="10">The sequence shown here is derived from an EMBL/GenBank/DDBJ whole genome shotgun (WGS) entry which is preliminary data.</text>
</comment>
<evidence type="ECO:0000256" key="2">
    <source>
        <dbReference type="ARBA" id="ARBA00022723"/>
    </source>
</evidence>
<feature type="domain" description="C3H1-type" evidence="9">
    <location>
        <begin position="255"/>
        <end position="277"/>
    </location>
</feature>
<protein>
    <recommendedName>
        <fullName evidence="9">C3H1-type domain-containing protein</fullName>
    </recommendedName>
</protein>
<dbReference type="PANTHER" id="PTHR13119:SF12">
    <property type="entry name" value="PROTEIN SUPPRESSOR OF SABLE"/>
    <property type="match status" value="1"/>
</dbReference>
<keyword evidence="5 6" id="KW-0862">Zinc</keyword>
<keyword evidence="4 6" id="KW-0863">Zinc-finger</keyword>
<keyword evidence="1" id="KW-0597">Phosphoprotein</keyword>
<dbReference type="PANTHER" id="PTHR13119">
    <property type="entry name" value="ZINC FINGER CCCH DOMAIN-CONTAINING PROTEI"/>
    <property type="match status" value="1"/>
</dbReference>
<dbReference type="InterPro" id="IPR054361">
    <property type="entry name" value="Znf-CCCH_ZC3H4/6/8"/>
</dbReference>
<dbReference type="InterPro" id="IPR036855">
    <property type="entry name" value="Znf_CCCH_sf"/>
</dbReference>
<evidence type="ECO:0000256" key="4">
    <source>
        <dbReference type="ARBA" id="ARBA00022771"/>
    </source>
</evidence>
<evidence type="ECO:0000256" key="5">
    <source>
        <dbReference type="ARBA" id="ARBA00022833"/>
    </source>
</evidence>
<sequence length="719" mass="82138">MLEEGEIDELEDFNLTTNLTVNSTNSTSPLNNKSQLSPASDHSTSSKSSYKRKNRQKNQNNKRKKFESHEDKDERFTSSILTTTPPVTMPQNNAPISLFDLFKQSQQVDKDQSSYLNPIITEKENSVPTTQIKKSQPLLSLPVEFKETKRKTLLEEPDESEMTVSVESIEKKMEKKRKYAEIQKERQKKEAEKQQQIIEKREKILCQFFLAGRCTKGDKCQFSHQAPKKYELCKFYANGFCSKLDKCFFMHSDFPCKFFHRGQCTQGEKCRFSHEPITNPQLQEAFDKYLAEISQETPLKPSLLGTPSSGLLPTPEPLPLMNLTLKTDVDERNFPTGDVDLRAFNSLVEFDRLKKEVIEKIMKNLSSENSQNSEMPKTVLAELLVKLLNTDNIELAKTLTLDALSALLTTLSTQNSHVENFVPEDVKNEHVEEDDENKFDLQIDEIKDEIDECAYIEGHCGEFPWRVFEVEIEPSSLWDNPPKENNLDPDQESDPRIKYYANRSNCLNLTNYHLKLQKENIKIEPMSNASPVYTEPVKPKIEPVQMVQPIQPQVQSKPVRVDPRLAARSAQQSSPPPSTQPSAYQQQQDTKIDLLNRPIKDQSLLSSLPDIQLPKDLKNTLLNMNYPSPDSNTSTSAKLSIEDYKRKLQRPNTNSSSNLSSLSIKSEERFNYNSNISETFNSSSSSSNETKSSLPNIPSYSINIQAPQSLHELLRNFQS</sequence>
<dbReference type="SMART" id="SM00356">
    <property type="entry name" value="ZnF_C3H1"/>
    <property type="match status" value="3"/>
</dbReference>
<feature type="zinc finger region" description="C3H1-type" evidence="6">
    <location>
        <begin position="200"/>
        <end position="227"/>
    </location>
</feature>
<dbReference type="OrthoDB" id="411372at2759"/>
<dbReference type="Proteomes" id="UP000663879">
    <property type="component" value="Unassembled WGS sequence"/>
</dbReference>
<feature type="compositionally biased region" description="Polar residues" evidence="8">
    <location>
        <begin position="77"/>
        <end position="91"/>
    </location>
</feature>
<feature type="coiled-coil region" evidence="7">
    <location>
        <begin position="170"/>
        <end position="204"/>
    </location>
</feature>
<feature type="region of interest" description="Disordered" evidence="8">
    <location>
        <begin position="1"/>
        <end position="91"/>
    </location>
</feature>
<evidence type="ECO:0000256" key="1">
    <source>
        <dbReference type="ARBA" id="ARBA00022553"/>
    </source>
</evidence>
<feature type="domain" description="C3H1-type" evidence="9">
    <location>
        <begin position="228"/>
        <end position="254"/>
    </location>
</feature>
<feature type="zinc finger region" description="C3H1-type" evidence="6">
    <location>
        <begin position="255"/>
        <end position="277"/>
    </location>
</feature>
<dbReference type="GO" id="GO:0045892">
    <property type="term" value="P:negative regulation of DNA-templated transcription"/>
    <property type="evidence" value="ECO:0007669"/>
    <property type="project" value="InterPro"/>
</dbReference>
<feature type="region of interest" description="Disordered" evidence="8">
    <location>
        <begin position="548"/>
        <end position="588"/>
    </location>
</feature>
<reference evidence="10" key="1">
    <citation type="submission" date="2021-02" db="EMBL/GenBank/DDBJ databases">
        <authorList>
            <person name="Nowell W R."/>
        </authorList>
    </citation>
    <scope>NUCLEOTIDE SEQUENCE</scope>
    <source>
        <strain evidence="10">Ploen Becks lab</strain>
    </source>
</reference>
<organism evidence="10 11">
    <name type="scientific">Brachionus calyciflorus</name>
    <dbReference type="NCBI Taxonomy" id="104777"/>
    <lineage>
        <taxon>Eukaryota</taxon>
        <taxon>Metazoa</taxon>
        <taxon>Spiralia</taxon>
        <taxon>Gnathifera</taxon>
        <taxon>Rotifera</taxon>
        <taxon>Eurotatoria</taxon>
        <taxon>Monogononta</taxon>
        <taxon>Pseudotrocha</taxon>
        <taxon>Ploima</taxon>
        <taxon>Brachionidae</taxon>
        <taxon>Brachionus</taxon>
    </lineage>
</organism>
<feature type="compositionally biased region" description="Acidic residues" evidence="8">
    <location>
        <begin position="1"/>
        <end position="12"/>
    </location>
</feature>
<dbReference type="Pfam" id="PF22623">
    <property type="entry name" value="zf-CCCH_9"/>
    <property type="match status" value="1"/>
</dbReference>
<evidence type="ECO:0000256" key="6">
    <source>
        <dbReference type="PROSITE-ProRule" id="PRU00723"/>
    </source>
</evidence>
<dbReference type="GO" id="GO:0003723">
    <property type="term" value="F:RNA binding"/>
    <property type="evidence" value="ECO:0007669"/>
    <property type="project" value="InterPro"/>
</dbReference>
<dbReference type="SUPFAM" id="SSF90229">
    <property type="entry name" value="CCCH zinc finger"/>
    <property type="match status" value="3"/>
</dbReference>
<evidence type="ECO:0000256" key="8">
    <source>
        <dbReference type="SAM" id="MobiDB-lite"/>
    </source>
</evidence>
<keyword evidence="11" id="KW-1185">Reference proteome</keyword>
<dbReference type="GO" id="GO:0008270">
    <property type="term" value="F:zinc ion binding"/>
    <property type="evidence" value="ECO:0007669"/>
    <property type="project" value="UniProtKB-KW"/>
</dbReference>
<feature type="compositionally biased region" description="Basic and acidic residues" evidence="8">
    <location>
        <begin position="67"/>
        <end position="76"/>
    </location>
</feature>
<accession>A0A814BAW5</accession>
<evidence type="ECO:0000256" key="7">
    <source>
        <dbReference type="SAM" id="Coils"/>
    </source>
</evidence>
<feature type="domain" description="C3H1-type" evidence="9">
    <location>
        <begin position="200"/>
        <end position="227"/>
    </location>
</feature>
<dbReference type="PROSITE" id="PS50103">
    <property type="entry name" value="ZF_C3H1"/>
    <property type="match status" value="3"/>
</dbReference>
<evidence type="ECO:0000259" key="9">
    <source>
        <dbReference type="PROSITE" id="PS50103"/>
    </source>
</evidence>
<gene>
    <name evidence="10" type="ORF">OXX778_LOCUS12679</name>
</gene>
<proteinExistence type="predicted"/>
<dbReference type="InterPro" id="IPR000571">
    <property type="entry name" value="Znf_CCCH"/>
</dbReference>
<evidence type="ECO:0000313" key="10">
    <source>
        <dbReference type="EMBL" id="CAF0926683.1"/>
    </source>
</evidence>
<keyword evidence="2 6" id="KW-0479">Metal-binding</keyword>
<keyword evidence="3" id="KW-0677">Repeat</keyword>
<name>A0A814BAW5_9BILA</name>
<feature type="compositionally biased region" description="Low complexity" evidence="8">
    <location>
        <begin position="14"/>
        <end position="48"/>
    </location>
</feature>
<dbReference type="Gene3D" id="4.10.1000.10">
    <property type="entry name" value="Zinc finger, CCCH-type"/>
    <property type="match status" value="1"/>
</dbReference>
<feature type="compositionally biased region" description="Basic residues" evidence="8">
    <location>
        <begin position="49"/>
        <end position="66"/>
    </location>
</feature>
<dbReference type="GO" id="GO:0005634">
    <property type="term" value="C:nucleus"/>
    <property type="evidence" value="ECO:0007669"/>
    <property type="project" value="TreeGrafter"/>
</dbReference>
<dbReference type="InterPro" id="IPR045124">
    <property type="entry name" value="Su(sable)-like"/>
</dbReference>
<evidence type="ECO:0000256" key="3">
    <source>
        <dbReference type="ARBA" id="ARBA00022737"/>
    </source>
</evidence>
<dbReference type="Pfam" id="PF14608">
    <property type="entry name" value="zf-CCCH_2"/>
    <property type="match status" value="1"/>
</dbReference>
<dbReference type="EMBL" id="CAJNOC010002331">
    <property type="protein sequence ID" value="CAF0926683.1"/>
    <property type="molecule type" value="Genomic_DNA"/>
</dbReference>
<feature type="zinc finger region" description="C3H1-type" evidence="6">
    <location>
        <begin position="228"/>
        <end position="254"/>
    </location>
</feature>